<reference evidence="5 6" key="1">
    <citation type="journal article" date="2015" name="Front. Microbiol.">
        <title>Genome sequence of the plant growth promoting endophytic yeast Rhodotorula graminis WP1.</title>
        <authorList>
            <person name="Firrincieli A."/>
            <person name="Otillar R."/>
            <person name="Salamov A."/>
            <person name="Schmutz J."/>
            <person name="Khan Z."/>
            <person name="Redman R.S."/>
            <person name="Fleck N.D."/>
            <person name="Lindquist E."/>
            <person name="Grigoriev I.V."/>
            <person name="Doty S.L."/>
        </authorList>
    </citation>
    <scope>NUCLEOTIDE SEQUENCE [LARGE SCALE GENOMIC DNA]</scope>
    <source>
        <strain evidence="5 6">WP1</strain>
    </source>
</reference>
<dbReference type="InterPro" id="IPR012677">
    <property type="entry name" value="Nucleotide-bd_a/b_plait_sf"/>
</dbReference>
<dbReference type="GO" id="GO:1990904">
    <property type="term" value="C:ribonucleoprotein complex"/>
    <property type="evidence" value="ECO:0007669"/>
    <property type="project" value="UniProtKB-UniRule"/>
</dbReference>
<dbReference type="AlphaFoldDB" id="A0A0N8PZR8"/>
<dbReference type="Proteomes" id="UP000053890">
    <property type="component" value="Unassembled WGS sequence"/>
</dbReference>
<feature type="compositionally biased region" description="Basic residues" evidence="3">
    <location>
        <begin position="496"/>
        <end position="506"/>
    </location>
</feature>
<dbReference type="GeneID" id="28979536"/>
<feature type="domain" description="XRRM" evidence="4">
    <location>
        <begin position="332"/>
        <end position="494"/>
    </location>
</feature>
<dbReference type="Pfam" id="PF19977">
    <property type="entry name" value="xRRM"/>
    <property type="match status" value="1"/>
</dbReference>
<dbReference type="GO" id="GO:0070034">
    <property type="term" value="F:telomerase RNA binding"/>
    <property type="evidence" value="ECO:0007669"/>
    <property type="project" value="InterPro"/>
</dbReference>
<gene>
    <name evidence="5" type="ORF">RHOBADRAFT_66817</name>
</gene>
<protein>
    <recommendedName>
        <fullName evidence="4">XRRM domain-containing protein</fullName>
    </recommendedName>
</protein>
<accession>A0A0N8PZR8</accession>
<dbReference type="RefSeq" id="XP_018269134.1">
    <property type="nucleotide sequence ID" value="XM_018419090.1"/>
</dbReference>
<sequence length="549" mass="56647">MAAGDSSLTTFLASALSTVPQRVIVPPMFDRAHPLALDPLGSSSSGGGGGGGGGGGESSQADAFRAAQDAQLGRSRRARALPKGGGPFKGFAFVVLPSGDEAERVVREWVWEDERDEVGAAGEAGEEGRDEGEGDGGGGAAQEGAEDAEMTEAGLDGEGDGAGKVSSEVKTGKLDCAARARFAGMRALSYDGWLRLKDEYLAYRRSVETLVEAQHEGTLAALRNPPTKRDQPPHLARQHGGGGGGARDPPSSSSRRSGKRAASPTSPAFDGDVRLGSTPTTGPSTSSTTTAAKRPRGAPSPTAVLNQRLKRLRTPSPGLDLSSDAALEVAGAFPAACVLWVRNVHEKSGRTSLKALFGALLETLQEGSGKGVEFVDYEKGLDTCYLRFSSPTLASLVLDHLTSTPSLHLSPTALSPLGSLSPSSRTAAESDLRRPLAASLLEGDAERKYWASVPEATRKAARHAAGGTVALLKAPGMGGGERRAAEGGGGGGGRTGGRRGGGRKGRRNEASAGGPSDAEAQVKEEEHEEPVVVEAIDEPQKKRKKPSRL</sequence>
<feature type="compositionally biased region" description="Gly residues" evidence="3">
    <location>
        <begin position="44"/>
        <end position="57"/>
    </location>
</feature>
<feature type="region of interest" description="Disordered" evidence="3">
    <location>
        <begin position="410"/>
        <end position="431"/>
    </location>
</feature>
<evidence type="ECO:0000259" key="4">
    <source>
        <dbReference type="PROSITE" id="PS51939"/>
    </source>
</evidence>
<feature type="compositionally biased region" description="Acidic residues" evidence="3">
    <location>
        <begin position="144"/>
        <end position="159"/>
    </location>
</feature>
<keyword evidence="1 2" id="KW-0694">RNA-binding</keyword>
<evidence type="ECO:0000313" key="5">
    <source>
        <dbReference type="EMBL" id="KPV73085.1"/>
    </source>
</evidence>
<organism evidence="5 6">
    <name type="scientific">Rhodotorula graminis (strain WP1)</name>
    <dbReference type="NCBI Taxonomy" id="578459"/>
    <lineage>
        <taxon>Eukaryota</taxon>
        <taxon>Fungi</taxon>
        <taxon>Dikarya</taxon>
        <taxon>Basidiomycota</taxon>
        <taxon>Pucciniomycotina</taxon>
        <taxon>Microbotryomycetes</taxon>
        <taxon>Sporidiobolales</taxon>
        <taxon>Sporidiobolaceae</taxon>
        <taxon>Rhodotorula</taxon>
    </lineage>
</organism>
<feature type="region of interest" description="Disordered" evidence="3">
    <location>
        <begin position="34"/>
        <end position="88"/>
    </location>
</feature>
<dbReference type="GO" id="GO:1904868">
    <property type="term" value="P:telomerase catalytic core complex assembly"/>
    <property type="evidence" value="ECO:0007669"/>
    <property type="project" value="InterPro"/>
</dbReference>
<evidence type="ECO:0000256" key="2">
    <source>
        <dbReference type="PROSITE-ProRule" id="PRU01288"/>
    </source>
</evidence>
<feature type="compositionally biased region" description="Low complexity" evidence="3">
    <location>
        <begin position="410"/>
        <end position="424"/>
    </location>
</feature>
<dbReference type="InterPro" id="IPR014886">
    <property type="entry name" value="La_xRRM"/>
</dbReference>
<dbReference type="OMA" id="WVRNVHE"/>
<dbReference type="Gene3D" id="3.30.70.330">
    <property type="match status" value="1"/>
</dbReference>
<feature type="region of interest" description="Disordered" evidence="3">
    <location>
        <begin position="115"/>
        <end position="170"/>
    </location>
</feature>
<dbReference type="PROSITE" id="PS51939">
    <property type="entry name" value="XRRM"/>
    <property type="match status" value="1"/>
</dbReference>
<dbReference type="OrthoDB" id="439993at2759"/>
<feature type="compositionally biased region" description="Acidic residues" evidence="3">
    <location>
        <begin position="124"/>
        <end position="134"/>
    </location>
</feature>
<feature type="region of interest" description="Disordered" evidence="3">
    <location>
        <begin position="472"/>
        <end position="549"/>
    </location>
</feature>
<keyword evidence="6" id="KW-1185">Reference proteome</keyword>
<dbReference type="STRING" id="578459.A0A0N8PZR8"/>
<feature type="compositionally biased region" description="Low complexity" evidence="3">
    <location>
        <begin position="276"/>
        <end position="290"/>
    </location>
</feature>
<dbReference type="InterPro" id="IPR045537">
    <property type="entry name" value="Lar7_xRRM"/>
</dbReference>
<feature type="compositionally biased region" description="Low complexity" evidence="3">
    <location>
        <begin position="58"/>
        <end position="71"/>
    </location>
</feature>
<feature type="compositionally biased region" description="Low complexity" evidence="3">
    <location>
        <begin position="247"/>
        <end position="264"/>
    </location>
</feature>
<evidence type="ECO:0000256" key="3">
    <source>
        <dbReference type="SAM" id="MobiDB-lite"/>
    </source>
</evidence>
<evidence type="ECO:0000256" key="1">
    <source>
        <dbReference type="ARBA" id="ARBA00022884"/>
    </source>
</evidence>
<name>A0A0N8PZR8_RHOGW</name>
<evidence type="ECO:0000313" key="6">
    <source>
        <dbReference type="Proteomes" id="UP000053890"/>
    </source>
</evidence>
<feature type="region of interest" description="Disordered" evidence="3">
    <location>
        <begin position="218"/>
        <end position="305"/>
    </location>
</feature>
<feature type="compositionally biased region" description="Gly residues" evidence="3">
    <location>
        <begin position="486"/>
        <end position="495"/>
    </location>
</feature>
<dbReference type="EMBL" id="KQ474084">
    <property type="protein sequence ID" value="KPV73085.1"/>
    <property type="molecule type" value="Genomic_DNA"/>
</dbReference>
<proteinExistence type="predicted"/>